<dbReference type="InterPro" id="IPR029056">
    <property type="entry name" value="Ribokinase-like"/>
</dbReference>
<evidence type="ECO:0000256" key="5">
    <source>
        <dbReference type="ARBA" id="ARBA00022840"/>
    </source>
</evidence>
<proteinExistence type="predicted"/>
<dbReference type="SUPFAM" id="SSF53613">
    <property type="entry name" value="Ribokinase-like"/>
    <property type="match status" value="1"/>
</dbReference>
<comment type="caution">
    <text evidence="7">The sequence shown here is derived from an EMBL/GenBank/DDBJ whole genome shotgun (WGS) entry which is preliminary data.</text>
</comment>
<keyword evidence="3" id="KW-0547">Nucleotide-binding</keyword>
<accession>A0A9D1IQR7</accession>
<keyword evidence="5" id="KW-0067">ATP-binding</keyword>
<dbReference type="GO" id="GO:0008478">
    <property type="term" value="F:pyridoxal kinase activity"/>
    <property type="evidence" value="ECO:0007669"/>
    <property type="project" value="UniProtKB-EC"/>
</dbReference>
<evidence type="ECO:0000256" key="2">
    <source>
        <dbReference type="ARBA" id="ARBA00022679"/>
    </source>
</evidence>
<dbReference type="GO" id="GO:0009443">
    <property type="term" value="P:pyridoxal 5'-phosphate salvage"/>
    <property type="evidence" value="ECO:0007669"/>
    <property type="project" value="InterPro"/>
</dbReference>
<evidence type="ECO:0000313" key="7">
    <source>
        <dbReference type="EMBL" id="HIU41026.1"/>
    </source>
</evidence>
<feature type="domain" description="Pyridoxamine kinase/Phosphomethylpyrimidine kinase" evidence="6">
    <location>
        <begin position="34"/>
        <end position="258"/>
    </location>
</feature>
<dbReference type="Pfam" id="PF08543">
    <property type="entry name" value="Phos_pyr_kin"/>
    <property type="match status" value="1"/>
</dbReference>
<evidence type="ECO:0000256" key="1">
    <source>
        <dbReference type="ARBA" id="ARBA00012104"/>
    </source>
</evidence>
<dbReference type="Gene3D" id="3.40.1190.20">
    <property type="match status" value="1"/>
</dbReference>
<name>A0A9D1IQR7_9FIRM</name>
<gene>
    <name evidence="7" type="ORF">IAD19_00545</name>
</gene>
<dbReference type="GO" id="GO:0005524">
    <property type="term" value="F:ATP binding"/>
    <property type="evidence" value="ECO:0007669"/>
    <property type="project" value="UniProtKB-KW"/>
</dbReference>
<sequence>MLMRPPRVAAIHDLSGFGRCSLTVILPVLSVMGIQVVPLTTALLSTHTGGFSNVVMEDLTGYIPKAVEQYRSQGIEFECVYTGFLSSEQQFDDCLEVLDAYPNAMAVVDPVMGDHGRIYKTYTREMCRRVGELVHRADLITPNPTEVALLLREDPVMLPLTAQQYKTKLLRLSELGPKQVIVTGAQLADHTMNNIGYDRDTGSFWRVRYENVPVGYPGTGDLFASVVVGALLKGDSLPIAMERATRFLELTIKTTFSYSSDPRFGVMLENTLPWLSEKQILDGYEML</sequence>
<protein>
    <recommendedName>
        <fullName evidence="1">pyridoxal kinase</fullName>
        <ecNumber evidence="1">2.7.1.35</ecNumber>
    </recommendedName>
</protein>
<keyword evidence="4 7" id="KW-0418">Kinase</keyword>
<reference evidence="7" key="1">
    <citation type="submission" date="2020-10" db="EMBL/GenBank/DDBJ databases">
        <authorList>
            <person name="Gilroy R."/>
        </authorList>
    </citation>
    <scope>NUCLEOTIDE SEQUENCE</scope>
    <source>
        <strain evidence="7">4509</strain>
    </source>
</reference>
<dbReference type="EC" id="2.7.1.35" evidence="1"/>
<dbReference type="PANTHER" id="PTHR10534">
    <property type="entry name" value="PYRIDOXAL KINASE"/>
    <property type="match status" value="1"/>
</dbReference>
<keyword evidence="2 7" id="KW-0808">Transferase</keyword>
<dbReference type="NCBIfam" id="NF005491">
    <property type="entry name" value="PRK07105.1"/>
    <property type="match status" value="1"/>
</dbReference>
<evidence type="ECO:0000256" key="3">
    <source>
        <dbReference type="ARBA" id="ARBA00022741"/>
    </source>
</evidence>
<dbReference type="InterPro" id="IPR013749">
    <property type="entry name" value="PM/HMP-P_kinase-1"/>
</dbReference>
<dbReference type="EMBL" id="DVMX01000009">
    <property type="protein sequence ID" value="HIU41026.1"/>
    <property type="molecule type" value="Genomic_DNA"/>
</dbReference>
<evidence type="ECO:0000259" key="6">
    <source>
        <dbReference type="Pfam" id="PF08543"/>
    </source>
</evidence>
<dbReference type="AlphaFoldDB" id="A0A9D1IQR7"/>
<reference evidence="7" key="2">
    <citation type="journal article" date="2021" name="PeerJ">
        <title>Extensive microbial diversity within the chicken gut microbiome revealed by metagenomics and culture.</title>
        <authorList>
            <person name="Gilroy R."/>
            <person name="Ravi A."/>
            <person name="Getino M."/>
            <person name="Pursley I."/>
            <person name="Horton D.L."/>
            <person name="Alikhan N.F."/>
            <person name="Baker D."/>
            <person name="Gharbi K."/>
            <person name="Hall N."/>
            <person name="Watson M."/>
            <person name="Adriaenssens E.M."/>
            <person name="Foster-Nyarko E."/>
            <person name="Jarju S."/>
            <person name="Secka A."/>
            <person name="Antonio M."/>
            <person name="Oren A."/>
            <person name="Chaudhuri R.R."/>
            <person name="La Ragione R."/>
            <person name="Hildebrand F."/>
            <person name="Pallen M.J."/>
        </authorList>
    </citation>
    <scope>NUCLEOTIDE SEQUENCE</scope>
    <source>
        <strain evidence="7">4509</strain>
    </source>
</reference>
<organism evidence="7 8">
    <name type="scientific">Candidatus Egerieicola faecale</name>
    <dbReference type="NCBI Taxonomy" id="2840774"/>
    <lineage>
        <taxon>Bacteria</taxon>
        <taxon>Bacillati</taxon>
        <taxon>Bacillota</taxon>
        <taxon>Clostridia</taxon>
        <taxon>Eubacteriales</taxon>
        <taxon>Oscillospiraceae</taxon>
        <taxon>Oscillospiraceae incertae sedis</taxon>
        <taxon>Candidatus Egerieicola</taxon>
    </lineage>
</organism>
<dbReference type="InterPro" id="IPR004625">
    <property type="entry name" value="PyrdxlKinase"/>
</dbReference>
<evidence type="ECO:0000313" key="8">
    <source>
        <dbReference type="Proteomes" id="UP000824082"/>
    </source>
</evidence>
<dbReference type="PANTHER" id="PTHR10534:SF2">
    <property type="entry name" value="PYRIDOXAL KINASE"/>
    <property type="match status" value="1"/>
</dbReference>
<evidence type="ECO:0000256" key="4">
    <source>
        <dbReference type="ARBA" id="ARBA00022777"/>
    </source>
</evidence>
<dbReference type="GO" id="GO:0005829">
    <property type="term" value="C:cytosol"/>
    <property type="evidence" value="ECO:0007669"/>
    <property type="project" value="TreeGrafter"/>
</dbReference>
<dbReference type="Proteomes" id="UP000824082">
    <property type="component" value="Unassembled WGS sequence"/>
</dbReference>